<dbReference type="RefSeq" id="WP_269360152.1">
    <property type="nucleotide sequence ID" value="NZ_JAPWHE010000014.1"/>
</dbReference>
<comment type="caution">
    <text evidence="1">The sequence shown here is derived from an EMBL/GenBank/DDBJ whole genome shotgun (WGS) entry which is preliminary data.</text>
</comment>
<dbReference type="Proteomes" id="UP001068379">
    <property type="component" value="Unassembled WGS sequence"/>
</dbReference>
<name>A0ABT4M6U0_9BURK</name>
<reference evidence="1" key="1">
    <citation type="submission" date="2022-12" db="EMBL/GenBank/DDBJ databases">
        <title>Bacterial isolates from different developmental stages of Nematostella vectensis.</title>
        <authorList>
            <person name="Fraune S."/>
        </authorList>
    </citation>
    <scope>NUCLEOTIDE SEQUENCE</scope>
    <source>
        <strain evidence="1">G21619-S1</strain>
    </source>
</reference>
<organism evidence="1 2">
    <name type="scientific">Castellaniella denitrificans</name>
    <dbReference type="NCBI Taxonomy" id="56119"/>
    <lineage>
        <taxon>Bacteria</taxon>
        <taxon>Pseudomonadati</taxon>
        <taxon>Pseudomonadota</taxon>
        <taxon>Betaproteobacteria</taxon>
        <taxon>Burkholderiales</taxon>
        <taxon>Alcaligenaceae</taxon>
        <taxon>Castellaniella</taxon>
    </lineage>
</organism>
<keyword evidence="2" id="KW-1185">Reference proteome</keyword>
<evidence type="ECO:0000313" key="2">
    <source>
        <dbReference type="Proteomes" id="UP001068379"/>
    </source>
</evidence>
<protein>
    <submittedName>
        <fullName evidence="1">Uncharacterized protein</fullName>
    </submittedName>
</protein>
<gene>
    <name evidence="1" type="ORF">O4H32_13935</name>
</gene>
<dbReference type="EMBL" id="JAPWHE010000014">
    <property type="protein sequence ID" value="MCZ4331045.1"/>
    <property type="molecule type" value="Genomic_DNA"/>
</dbReference>
<proteinExistence type="predicted"/>
<accession>A0ABT4M6U0</accession>
<evidence type="ECO:0000313" key="1">
    <source>
        <dbReference type="EMBL" id="MCZ4331045.1"/>
    </source>
</evidence>
<sequence length="78" mass="8773">MTDYSKFDKALLAAIISKPKNFTELTTMRPLVALAQSLGAKNGFGHPVPTDRIFDRRLQALRRAGKIRYAGTKWEILP</sequence>